<comment type="similarity">
    <text evidence="1">Belongs to the ThrE exporter (TC 2.A.79) family.</text>
</comment>
<name>A0ABW5XEV7_9MICO</name>
<gene>
    <name evidence="5" type="ORF">ACFSYH_10570</name>
</gene>
<evidence type="ECO:0000256" key="1">
    <source>
        <dbReference type="ARBA" id="ARBA00034125"/>
    </source>
</evidence>
<dbReference type="RefSeq" id="WP_377466937.1">
    <property type="nucleotide sequence ID" value="NZ_JBHUOP010000004.1"/>
</dbReference>
<evidence type="ECO:0000313" key="6">
    <source>
        <dbReference type="Proteomes" id="UP001597391"/>
    </source>
</evidence>
<accession>A0ABW5XEV7</accession>
<feature type="transmembrane region" description="Helical" evidence="3">
    <location>
        <begin position="460"/>
        <end position="480"/>
    </location>
</feature>
<keyword evidence="6" id="KW-1185">Reference proteome</keyword>
<feature type="compositionally biased region" description="Low complexity" evidence="2">
    <location>
        <begin position="9"/>
        <end position="24"/>
    </location>
</feature>
<feature type="domain" description="Threonine/serine exporter-like N-terminal" evidence="4">
    <location>
        <begin position="185"/>
        <end position="419"/>
    </location>
</feature>
<dbReference type="PANTHER" id="PTHR31082">
    <property type="entry name" value="PHEROMONE-REGULATED MEMBRANE PROTEIN 10"/>
    <property type="match status" value="1"/>
</dbReference>
<feature type="transmembrane region" description="Helical" evidence="3">
    <location>
        <begin position="434"/>
        <end position="453"/>
    </location>
</feature>
<organism evidence="5 6">
    <name type="scientific">Populibacterium corticicola</name>
    <dbReference type="NCBI Taxonomy" id="1812826"/>
    <lineage>
        <taxon>Bacteria</taxon>
        <taxon>Bacillati</taxon>
        <taxon>Actinomycetota</taxon>
        <taxon>Actinomycetes</taxon>
        <taxon>Micrococcales</taxon>
        <taxon>Jonesiaceae</taxon>
        <taxon>Populibacterium</taxon>
    </lineage>
</organism>
<dbReference type="InterPro" id="IPR010619">
    <property type="entry name" value="ThrE-like_N"/>
</dbReference>
<evidence type="ECO:0000256" key="3">
    <source>
        <dbReference type="SAM" id="Phobius"/>
    </source>
</evidence>
<dbReference type="PANTHER" id="PTHR31082:SF4">
    <property type="entry name" value="PHEROMONE-REGULATED MEMBRANE PROTEIN 10"/>
    <property type="match status" value="1"/>
</dbReference>
<dbReference type="Pfam" id="PF06738">
    <property type="entry name" value="ThrE"/>
    <property type="match status" value="1"/>
</dbReference>
<keyword evidence="3" id="KW-0472">Membrane</keyword>
<feature type="transmembrane region" description="Helical" evidence="3">
    <location>
        <begin position="545"/>
        <end position="567"/>
    </location>
</feature>
<keyword evidence="3" id="KW-1133">Transmembrane helix</keyword>
<feature type="transmembrane region" description="Helical" evidence="3">
    <location>
        <begin position="486"/>
        <end position="503"/>
    </location>
</feature>
<feature type="transmembrane region" description="Helical" evidence="3">
    <location>
        <begin position="399"/>
        <end position="419"/>
    </location>
</feature>
<evidence type="ECO:0000313" key="5">
    <source>
        <dbReference type="EMBL" id="MFD2841011.1"/>
    </source>
</evidence>
<evidence type="ECO:0000256" key="2">
    <source>
        <dbReference type="SAM" id="MobiDB-lite"/>
    </source>
</evidence>
<keyword evidence="3" id="KW-0812">Transmembrane</keyword>
<comment type="caution">
    <text evidence="5">The sequence shown here is derived from an EMBL/GenBank/DDBJ whole genome shotgun (WGS) entry which is preliminary data.</text>
</comment>
<reference evidence="6" key="1">
    <citation type="journal article" date="2019" name="Int. J. Syst. Evol. Microbiol.">
        <title>The Global Catalogue of Microorganisms (GCM) 10K type strain sequencing project: providing services to taxonomists for standard genome sequencing and annotation.</title>
        <authorList>
            <consortium name="The Broad Institute Genomics Platform"/>
            <consortium name="The Broad Institute Genome Sequencing Center for Infectious Disease"/>
            <person name="Wu L."/>
            <person name="Ma J."/>
        </authorList>
    </citation>
    <scope>NUCLEOTIDE SEQUENCE [LARGE SCALE GENOMIC DNA]</scope>
    <source>
        <strain evidence="6">KCTC 33576</strain>
    </source>
</reference>
<feature type="transmembrane region" description="Helical" evidence="3">
    <location>
        <begin position="362"/>
        <end position="387"/>
    </location>
</feature>
<feature type="transmembrane region" description="Helical" evidence="3">
    <location>
        <begin position="515"/>
        <end position="533"/>
    </location>
</feature>
<protein>
    <submittedName>
        <fullName evidence="5">Threonine/serine exporter family protein</fullName>
    </submittedName>
</protein>
<dbReference type="InterPro" id="IPR051361">
    <property type="entry name" value="ThrE/Ser_Exporter"/>
</dbReference>
<proteinExistence type="inferred from homology"/>
<feature type="region of interest" description="Disordered" evidence="2">
    <location>
        <begin position="1"/>
        <end position="132"/>
    </location>
</feature>
<dbReference type="Proteomes" id="UP001597391">
    <property type="component" value="Unassembled WGS sequence"/>
</dbReference>
<evidence type="ECO:0000259" key="4">
    <source>
        <dbReference type="Pfam" id="PF06738"/>
    </source>
</evidence>
<dbReference type="EMBL" id="JBHUOP010000004">
    <property type="protein sequence ID" value="MFD2841011.1"/>
    <property type="molecule type" value="Genomic_DNA"/>
</dbReference>
<feature type="compositionally biased region" description="Polar residues" evidence="2">
    <location>
        <begin position="87"/>
        <end position="106"/>
    </location>
</feature>
<feature type="transmembrane region" description="Helical" evidence="3">
    <location>
        <begin position="311"/>
        <end position="329"/>
    </location>
</feature>
<feature type="transmembrane region" description="Helical" evidence="3">
    <location>
        <begin position="336"/>
        <end position="356"/>
    </location>
</feature>
<sequence length="575" mass="61187">MADKQSEDGQNAPAQGPATPATANHSDPRQEEWGTADAVIRPSDPEAAYLRTISTPASAPDWAESSSAPASSRTRKTKPVSEATAPESAQQSAPHMDNSTQATTQHDQADKNAVSSSSNEIPQAIPPQTEVKKPRIPDVVVVGPQSILRNPLQSLKGMLFKEQTQSVPISHTQDKIDRILSMMRLLGIAMLKSSHATPDVRDTMLEIARAYNMPPVRVVTLPTLIAIQIEGTDRRAEIGALEGQAFRLDQSAQIDALVDRARRGVIEPDDALAQIERVMNSTSRFNPFVQLVGQILMTLAIGLLINPVWPAIPAYLILGLIVGVLTLIGRRFSTMSIAMPVICAAVVTIVASTFLVDLTHEVPIRLIAPALVPFLPGGTLALAAMELTRDEVISGSSRLIYGLSQLLLLAFGVVIGMAIVPDTTTTNEVVLNSIGPWTPLLGIALLALGYVFARSAPEGSYLWLVVALALTYGAQRLGMLIVPPEFSGFFGALVVVPLARFLSKFRTAPSATVTQLVSFWILVPGSIGFISFTEAATGSTQTITSFVTTGISLFAIALGIIVGSGLLGTRERSGG</sequence>